<reference evidence="3 4" key="1">
    <citation type="journal article" date="2013" name="Mar. Genomics">
        <title>Expression of sulfatases in Rhodopirellula baltica and the diversity of sulfatases in the genus Rhodopirellula.</title>
        <authorList>
            <person name="Wegner C.E."/>
            <person name="Richter-Heitmann T."/>
            <person name="Klindworth A."/>
            <person name="Klockow C."/>
            <person name="Richter M."/>
            <person name="Achstetter T."/>
            <person name="Glockner F.O."/>
            <person name="Harder J."/>
        </authorList>
    </citation>
    <scope>NUCLEOTIDE SEQUENCE [LARGE SCALE GENOMIC DNA]</scope>
    <source>
        <strain evidence="3 4">SH28</strain>
    </source>
</reference>
<feature type="region of interest" description="Disordered" evidence="1">
    <location>
        <begin position="201"/>
        <end position="238"/>
    </location>
</feature>
<feature type="transmembrane region" description="Helical" evidence="2">
    <location>
        <begin position="35"/>
        <end position="56"/>
    </location>
</feature>
<gene>
    <name evidence="3" type="ORF">RBSH_05266</name>
</gene>
<proteinExistence type="predicted"/>
<accession>K5DAA2</accession>
<keyword evidence="2" id="KW-1133">Transmembrane helix</keyword>
<feature type="compositionally biased region" description="Low complexity" evidence="1">
    <location>
        <begin position="205"/>
        <end position="238"/>
    </location>
</feature>
<evidence type="ECO:0000313" key="4">
    <source>
        <dbReference type="Proteomes" id="UP000007993"/>
    </source>
</evidence>
<sequence length="333" mass="36011">MVHAPLFAGLTMLTLVLLQIMRPQSFGSSVWIKRLLFIAATLFVAGILVELLQGTIGRSASVHDAIANGLGILAASAWFVASGLSSSVGRRSLQVLGAIFIGLTWWGPLEIIRDCLKVESDFPRIASFETPVEITRWHFNRGRRGRTTSNVTDGEFALRWSPKDAPHPAMTLLEVASDWSDVETLELDIVLIAKATATDADQQVASGPVASGPVASGPGGDDPAPSDPIAADPAISSPAAPDRTWEVILKVIDERHEDYHDDVAKHYVTLRSGEPQHVIFPRQSMIDGPKHRLLDMTRIKMVSLLISEPGPGIELNVDHLHATLKPSGDQPTP</sequence>
<evidence type="ECO:0000313" key="3">
    <source>
        <dbReference type="EMBL" id="EKJ99382.1"/>
    </source>
</evidence>
<evidence type="ECO:0000256" key="2">
    <source>
        <dbReference type="SAM" id="Phobius"/>
    </source>
</evidence>
<feature type="transmembrane region" description="Helical" evidence="2">
    <location>
        <begin position="62"/>
        <end position="81"/>
    </location>
</feature>
<name>K5DAA2_RHOBT</name>
<dbReference type="RefSeq" id="WP_007334650.1">
    <property type="nucleotide sequence ID" value="NZ_AMCW01000146.1"/>
</dbReference>
<protein>
    <submittedName>
        <fullName evidence="3">Uncharacterized protein</fullName>
    </submittedName>
</protein>
<feature type="transmembrane region" description="Helical" evidence="2">
    <location>
        <begin position="93"/>
        <end position="109"/>
    </location>
</feature>
<dbReference type="EMBL" id="AMCW01000146">
    <property type="protein sequence ID" value="EKJ99382.1"/>
    <property type="molecule type" value="Genomic_DNA"/>
</dbReference>
<dbReference type="PATRIC" id="fig|993517.3.peg.5702"/>
<keyword evidence="2" id="KW-0472">Membrane</keyword>
<feature type="transmembrane region" description="Helical" evidence="2">
    <location>
        <begin position="6"/>
        <end position="23"/>
    </location>
</feature>
<keyword evidence="2" id="KW-0812">Transmembrane</keyword>
<dbReference type="Proteomes" id="UP000007993">
    <property type="component" value="Unassembled WGS sequence"/>
</dbReference>
<organism evidence="3 4">
    <name type="scientific">Rhodopirellula baltica SH28</name>
    <dbReference type="NCBI Taxonomy" id="993517"/>
    <lineage>
        <taxon>Bacteria</taxon>
        <taxon>Pseudomonadati</taxon>
        <taxon>Planctomycetota</taxon>
        <taxon>Planctomycetia</taxon>
        <taxon>Pirellulales</taxon>
        <taxon>Pirellulaceae</taxon>
        <taxon>Rhodopirellula</taxon>
    </lineage>
</organism>
<evidence type="ECO:0000256" key="1">
    <source>
        <dbReference type="SAM" id="MobiDB-lite"/>
    </source>
</evidence>
<comment type="caution">
    <text evidence="3">The sequence shown here is derived from an EMBL/GenBank/DDBJ whole genome shotgun (WGS) entry which is preliminary data.</text>
</comment>
<dbReference type="AlphaFoldDB" id="K5DAA2"/>